<evidence type="ECO:0000256" key="1">
    <source>
        <dbReference type="SAM" id="Phobius"/>
    </source>
</evidence>
<keyword evidence="1" id="KW-0812">Transmembrane</keyword>
<gene>
    <name evidence="2" type="ORF">A9E74_00092</name>
</gene>
<protein>
    <submittedName>
        <fullName evidence="2">Uncharacterized protein</fullName>
    </submittedName>
</protein>
<proteinExistence type="predicted"/>
<evidence type="ECO:0000313" key="3">
    <source>
        <dbReference type="Proteomes" id="UP000094379"/>
    </source>
</evidence>
<dbReference type="Proteomes" id="UP000094379">
    <property type="component" value="Unassembled WGS sequence"/>
</dbReference>
<sequence length="30" mass="3283">MLHIYARRIGSVVSVVLLIITLAVAWLFAG</sequence>
<comment type="caution">
    <text evidence="2">The sequence shown here is derived from an EMBL/GenBank/DDBJ whole genome shotgun (WGS) entry which is preliminary data.</text>
</comment>
<keyword evidence="1" id="KW-0472">Membrane</keyword>
<accession>A0A1E3GVN8</accession>
<name>A0A1E3GVN8_9GAMM</name>
<reference evidence="2 3" key="1">
    <citation type="submission" date="2016-07" db="EMBL/GenBank/DDBJ databases">
        <title>Draft Genome Sequence of Methylophaga muralis Bur 1.</title>
        <authorList>
            <person name="Vasilenko O.V."/>
            <person name="Doronina N.V."/>
            <person name="Shmareva M.N."/>
            <person name="Tarlachkov S.V."/>
            <person name="Mustakhimov I."/>
            <person name="Trotsenko Y.A."/>
        </authorList>
    </citation>
    <scope>NUCLEOTIDE SEQUENCE [LARGE SCALE GENOMIC DNA]</scope>
    <source>
        <strain evidence="2 3">Bur 1</strain>
    </source>
</reference>
<dbReference type="EMBL" id="MCRI01000001">
    <property type="protein sequence ID" value="ODN68120.1"/>
    <property type="molecule type" value="Genomic_DNA"/>
</dbReference>
<feature type="transmembrane region" description="Helical" evidence="1">
    <location>
        <begin position="12"/>
        <end position="29"/>
    </location>
</feature>
<dbReference type="AlphaFoldDB" id="A0A1E3GVN8"/>
<keyword evidence="3" id="KW-1185">Reference proteome</keyword>
<keyword evidence="1" id="KW-1133">Transmembrane helix</keyword>
<evidence type="ECO:0000313" key="2">
    <source>
        <dbReference type="EMBL" id="ODN68120.1"/>
    </source>
</evidence>
<organism evidence="2 3">
    <name type="scientific">Methylophaga muralis</name>
    <dbReference type="NCBI Taxonomy" id="291169"/>
    <lineage>
        <taxon>Bacteria</taxon>
        <taxon>Pseudomonadati</taxon>
        <taxon>Pseudomonadota</taxon>
        <taxon>Gammaproteobacteria</taxon>
        <taxon>Thiotrichales</taxon>
        <taxon>Piscirickettsiaceae</taxon>
        <taxon>Methylophaga</taxon>
    </lineage>
</organism>